<feature type="transmembrane region" description="Helical" evidence="6">
    <location>
        <begin position="37"/>
        <end position="56"/>
    </location>
</feature>
<dbReference type="CDD" id="cd07731">
    <property type="entry name" value="ComA-like_MBL-fold"/>
    <property type="match status" value="1"/>
</dbReference>
<feature type="domain" description="ComEC/Rec2-related protein" evidence="8">
    <location>
        <begin position="245"/>
        <end position="507"/>
    </location>
</feature>
<comment type="subcellular location">
    <subcellularLocation>
        <location evidence="1">Cell membrane</location>
        <topology evidence="1">Multi-pass membrane protein</topology>
    </subcellularLocation>
</comment>
<dbReference type="NCBIfam" id="TIGR00360">
    <property type="entry name" value="ComEC_N-term"/>
    <property type="match status" value="1"/>
</dbReference>
<evidence type="ECO:0000313" key="9">
    <source>
        <dbReference type="EMBL" id="MBG6140800.1"/>
    </source>
</evidence>
<feature type="transmembrane region" description="Helical" evidence="6">
    <location>
        <begin position="364"/>
        <end position="383"/>
    </location>
</feature>
<comment type="caution">
    <text evidence="9">The sequence shown here is derived from an EMBL/GenBank/DDBJ whole genome shotgun (WGS) entry which is preliminary data.</text>
</comment>
<reference evidence="9" key="1">
    <citation type="submission" date="2020-11" db="EMBL/GenBank/DDBJ databases">
        <title>Sequencing the genomes of 1000 actinobacteria strains.</title>
        <authorList>
            <person name="Klenk H.-P."/>
        </authorList>
    </citation>
    <scope>NUCLEOTIDE SEQUENCE</scope>
    <source>
        <strain evidence="9">DSM 45356</strain>
    </source>
</reference>
<feature type="transmembrane region" description="Helical" evidence="6">
    <location>
        <begin position="63"/>
        <end position="82"/>
    </location>
</feature>
<feature type="transmembrane region" description="Helical" evidence="6">
    <location>
        <begin position="403"/>
        <end position="427"/>
    </location>
</feature>
<dbReference type="PANTHER" id="PTHR30619">
    <property type="entry name" value="DNA INTERNALIZATION/COMPETENCE PROTEIN COMEC/REC2"/>
    <property type="match status" value="1"/>
</dbReference>
<evidence type="ECO:0000256" key="5">
    <source>
        <dbReference type="ARBA" id="ARBA00023136"/>
    </source>
</evidence>
<dbReference type="Gene3D" id="3.60.15.10">
    <property type="entry name" value="Ribonuclease Z/Hydroxyacylglutathione hydrolase-like"/>
    <property type="match status" value="1"/>
</dbReference>
<feature type="transmembrane region" description="Helical" evidence="6">
    <location>
        <begin position="516"/>
        <end position="535"/>
    </location>
</feature>
<evidence type="ECO:0000259" key="8">
    <source>
        <dbReference type="Pfam" id="PF03772"/>
    </source>
</evidence>
<feature type="domain" description="Metallo-beta-lactamase" evidence="7">
    <location>
        <begin position="549"/>
        <end position="726"/>
    </location>
</feature>
<dbReference type="SUPFAM" id="SSF56281">
    <property type="entry name" value="Metallo-hydrolase/oxidoreductase"/>
    <property type="match status" value="1"/>
</dbReference>
<name>A0A8J7GMZ8_9ACTN</name>
<evidence type="ECO:0000256" key="2">
    <source>
        <dbReference type="ARBA" id="ARBA00022475"/>
    </source>
</evidence>
<feature type="transmembrane region" description="Helical" evidence="6">
    <location>
        <begin position="434"/>
        <end position="452"/>
    </location>
</feature>
<evidence type="ECO:0000256" key="3">
    <source>
        <dbReference type="ARBA" id="ARBA00022692"/>
    </source>
</evidence>
<feature type="transmembrane region" description="Helical" evidence="6">
    <location>
        <begin position="490"/>
        <end position="510"/>
    </location>
</feature>
<organism evidence="9 10">
    <name type="scientific">Longispora fulva</name>
    <dbReference type="NCBI Taxonomy" id="619741"/>
    <lineage>
        <taxon>Bacteria</taxon>
        <taxon>Bacillati</taxon>
        <taxon>Actinomycetota</taxon>
        <taxon>Actinomycetes</taxon>
        <taxon>Micromonosporales</taxon>
        <taxon>Micromonosporaceae</taxon>
        <taxon>Longispora</taxon>
    </lineage>
</organism>
<evidence type="ECO:0000313" key="10">
    <source>
        <dbReference type="Proteomes" id="UP000622552"/>
    </source>
</evidence>
<dbReference type="AlphaFoldDB" id="A0A8J7GMZ8"/>
<evidence type="ECO:0000256" key="4">
    <source>
        <dbReference type="ARBA" id="ARBA00022989"/>
    </source>
</evidence>
<keyword evidence="3 6" id="KW-0812">Transmembrane</keyword>
<feature type="transmembrane region" description="Helical" evidence="6">
    <location>
        <begin position="458"/>
        <end position="478"/>
    </location>
</feature>
<keyword evidence="10" id="KW-1185">Reference proteome</keyword>
<evidence type="ECO:0000256" key="1">
    <source>
        <dbReference type="ARBA" id="ARBA00004651"/>
    </source>
</evidence>
<dbReference type="PANTHER" id="PTHR30619:SF1">
    <property type="entry name" value="RECOMBINATION PROTEIN 2"/>
    <property type="match status" value="1"/>
</dbReference>
<sequence>MTAPVDGFPVDRGRRHDLRLAGAALGTWLMSWAALSLPWSTSALVGAGALAASAVVCRSRARFATVLVAVLLGVACGGLATAGRTVTRDSPAVERVVHDRVSVPVTLVVSDDPRLMRGGRGYVIAADLVRIGAPGGGPHPVGLAAHEGESVLAEGSEVSLDVRVTVLATGDGWVGLLPGQRVRTIARFAPPRGGDLRAATLSTSGAPELLGAAPWYQRGAGNLRAGLQRASRSVTGPAGGLLPGLVIGDTSRLDPALAEDFKATGLTHLVAVSGANCAIMIGCVLFAAAWCRAGPRTTAVLGALALVGFVLLARPSPSVLRAAAMGTLGLVGLASGRARAAVPALAAGVLALVVLDPELAGDMGFALSVAATGGLLLLAPGWRDALRRRGVPAGLAEALAVPAAAQVACGPLIAVLSSSVSLVAVPANLFAEQAVAPATVLGVAAALLSPVWPDGASFVAWLAGWAARWLVLVARTGAGVPAGSVPWPGGATGGLLLGALTLALLCAGRYRTVRRLVVVTTLGVALGAVPVRLIAPGWPPPGWVFVACDVGQGDALVLRAGDGEAVLVDAGPDPDKVDGCLRRLGVHTVALLVVSHFHADHVDGLPGVLPGRRLGAVLAPEFAEPGAGVQVVRAVAGRAGAAVSTPQTGADLQIGDVRLHVLGPTRRLTGTRSDPNENSLVVLATVRGVRILLAGDAETEEQHELAGLDMRADVLKVAHHGSAYQDPAFLAAVGPAVAVVSVGVGNGYGHPNQGVLDTLGGGGAQVARTDRDGDIAVSADRDGALSVTRRTGHPP</sequence>
<gene>
    <name evidence="9" type="ORF">IW245_006994</name>
</gene>
<feature type="transmembrane region" description="Helical" evidence="6">
    <location>
        <begin position="269"/>
        <end position="291"/>
    </location>
</feature>
<keyword evidence="4 6" id="KW-1133">Transmembrane helix</keyword>
<keyword evidence="5 6" id="KW-0472">Membrane</keyword>
<protein>
    <submittedName>
        <fullName evidence="9">Competence protein ComEC</fullName>
    </submittedName>
</protein>
<accession>A0A8J7GMZ8</accession>
<dbReference type="InterPro" id="IPR036866">
    <property type="entry name" value="RibonucZ/Hydroxyglut_hydro"/>
</dbReference>
<dbReference type="Pfam" id="PF00753">
    <property type="entry name" value="Lactamase_B"/>
    <property type="match status" value="1"/>
</dbReference>
<dbReference type="InterPro" id="IPR035681">
    <property type="entry name" value="ComA-like_MBL"/>
</dbReference>
<dbReference type="GO" id="GO:0005886">
    <property type="term" value="C:plasma membrane"/>
    <property type="evidence" value="ECO:0007669"/>
    <property type="project" value="UniProtKB-SubCell"/>
</dbReference>
<dbReference type="Proteomes" id="UP000622552">
    <property type="component" value="Unassembled WGS sequence"/>
</dbReference>
<dbReference type="InterPro" id="IPR004477">
    <property type="entry name" value="ComEC_N"/>
</dbReference>
<feature type="transmembrane region" description="Helical" evidence="6">
    <location>
        <begin position="298"/>
        <end position="316"/>
    </location>
</feature>
<dbReference type="InterPro" id="IPR001279">
    <property type="entry name" value="Metallo-B-lactamas"/>
</dbReference>
<evidence type="ECO:0000259" key="7">
    <source>
        <dbReference type="Pfam" id="PF00753"/>
    </source>
</evidence>
<keyword evidence="2" id="KW-1003">Cell membrane</keyword>
<proteinExistence type="predicted"/>
<dbReference type="EMBL" id="JADOUF010000001">
    <property type="protein sequence ID" value="MBG6140800.1"/>
    <property type="molecule type" value="Genomic_DNA"/>
</dbReference>
<dbReference type="InterPro" id="IPR052159">
    <property type="entry name" value="Competence_DNA_uptake"/>
</dbReference>
<evidence type="ECO:0000256" key="6">
    <source>
        <dbReference type="SAM" id="Phobius"/>
    </source>
</evidence>
<dbReference type="Pfam" id="PF03772">
    <property type="entry name" value="Competence"/>
    <property type="match status" value="1"/>
</dbReference>